<evidence type="ECO:0000313" key="10">
    <source>
        <dbReference type="EMBL" id="MPM17393.1"/>
    </source>
</evidence>
<protein>
    <submittedName>
        <fullName evidence="10">Sensor histidine kinase RcsC</fullName>
        <ecNumber evidence="10">2.7.13.3</ecNumber>
    </submittedName>
</protein>
<accession>A0A644XT02</accession>
<dbReference type="InterPro" id="IPR005467">
    <property type="entry name" value="His_kinase_dom"/>
</dbReference>
<dbReference type="InterPro" id="IPR036097">
    <property type="entry name" value="HisK_dim/P_sf"/>
</dbReference>
<dbReference type="InterPro" id="IPR000182">
    <property type="entry name" value="GNAT_dom"/>
</dbReference>
<dbReference type="PANTHER" id="PTHR43065">
    <property type="entry name" value="SENSOR HISTIDINE KINASE"/>
    <property type="match status" value="1"/>
</dbReference>
<dbReference type="InterPro" id="IPR003594">
    <property type="entry name" value="HATPase_dom"/>
</dbReference>
<evidence type="ECO:0000256" key="3">
    <source>
        <dbReference type="ARBA" id="ARBA00022741"/>
    </source>
</evidence>
<dbReference type="PANTHER" id="PTHR43065:SF46">
    <property type="entry name" value="C4-DICARBOXYLATE TRANSPORT SENSOR PROTEIN DCTB"/>
    <property type="match status" value="1"/>
</dbReference>
<dbReference type="GO" id="GO:0005524">
    <property type="term" value="F:ATP binding"/>
    <property type="evidence" value="ECO:0007669"/>
    <property type="project" value="UniProtKB-KW"/>
</dbReference>
<dbReference type="SMART" id="SM00387">
    <property type="entry name" value="HATPase_c"/>
    <property type="match status" value="1"/>
</dbReference>
<dbReference type="InterPro" id="IPR013656">
    <property type="entry name" value="PAS_4"/>
</dbReference>
<dbReference type="NCBIfam" id="TIGR00229">
    <property type="entry name" value="sensory_box"/>
    <property type="match status" value="1"/>
</dbReference>
<evidence type="ECO:0000259" key="8">
    <source>
        <dbReference type="PROSITE" id="PS50112"/>
    </source>
</evidence>
<dbReference type="PROSITE" id="PS51186">
    <property type="entry name" value="GNAT"/>
    <property type="match status" value="1"/>
</dbReference>
<proteinExistence type="predicted"/>
<evidence type="ECO:0000256" key="6">
    <source>
        <dbReference type="ARBA" id="ARBA00023012"/>
    </source>
</evidence>
<dbReference type="GO" id="GO:0016747">
    <property type="term" value="F:acyltransferase activity, transferring groups other than amino-acyl groups"/>
    <property type="evidence" value="ECO:0007669"/>
    <property type="project" value="InterPro"/>
</dbReference>
<evidence type="ECO:0000259" key="7">
    <source>
        <dbReference type="PROSITE" id="PS50109"/>
    </source>
</evidence>
<dbReference type="InterPro" id="IPR016181">
    <property type="entry name" value="Acyl_CoA_acyltransferase"/>
</dbReference>
<dbReference type="InterPro" id="IPR003661">
    <property type="entry name" value="HisK_dim/P_dom"/>
</dbReference>
<evidence type="ECO:0000256" key="4">
    <source>
        <dbReference type="ARBA" id="ARBA00022777"/>
    </source>
</evidence>
<dbReference type="Gene3D" id="3.30.450.20">
    <property type="entry name" value="PAS domain"/>
    <property type="match status" value="1"/>
</dbReference>
<dbReference type="SMART" id="SM00388">
    <property type="entry name" value="HisKA"/>
    <property type="match status" value="1"/>
</dbReference>
<dbReference type="PRINTS" id="PR00344">
    <property type="entry name" value="BCTRLSENSOR"/>
</dbReference>
<dbReference type="InterPro" id="IPR036890">
    <property type="entry name" value="HATPase_C_sf"/>
</dbReference>
<reference evidence="10" key="1">
    <citation type="submission" date="2019-08" db="EMBL/GenBank/DDBJ databases">
        <authorList>
            <person name="Kucharzyk K."/>
            <person name="Murdoch R.W."/>
            <person name="Higgins S."/>
            <person name="Loffler F."/>
        </authorList>
    </citation>
    <scope>NUCLEOTIDE SEQUENCE</scope>
</reference>
<evidence type="ECO:0000259" key="9">
    <source>
        <dbReference type="PROSITE" id="PS51186"/>
    </source>
</evidence>
<evidence type="ECO:0000256" key="5">
    <source>
        <dbReference type="ARBA" id="ARBA00022840"/>
    </source>
</evidence>
<dbReference type="EMBL" id="VSSQ01002789">
    <property type="protein sequence ID" value="MPM17393.1"/>
    <property type="molecule type" value="Genomic_DNA"/>
</dbReference>
<feature type="domain" description="PAS" evidence="8">
    <location>
        <begin position="2"/>
        <end position="54"/>
    </location>
</feature>
<name>A0A644XT02_9ZZZZ</name>
<keyword evidence="6" id="KW-0902">Two-component regulatory system</keyword>
<dbReference type="SUPFAM" id="SSF55874">
    <property type="entry name" value="ATPase domain of HSP90 chaperone/DNA topoisomerase II/histidine kinase"/>
    <property type="match status" value="1"/>
</dbReference>
<dbReference type="Pfam" id="PF02518">
    <property type="entry name" value="HATPase_c"/>
    <property type="match status" value="1"/>
</dbReference>
<dbReference type="Pfam" id="PF21926">
    <property type="entry name" value="FeeM"/>
    <property type="match status" value="1"/>
</dbReference>
<dbReference type="GO" id="GO:0000155">
    <property type="term" value="F:phosphorelay sensor kinase activity"/>
    <property type="evidence" value="ECO:0007669"/>
    <property type="project" value="InterPro"/>
</dbReference>
<dbReference type="Gene3D" id="1.10.287.130">
    <property type="match status" value="1"/>
</dbReference>
<dbReference type="InterPro" id="IPR004358">
    <property type="entry name" value="Sig_transdc_His_kin-like_C"/>
</dbReference>
<dbReference type="PROSITE" id="PS50109">
    <property type="entry name" value="HIS_KIN"/>
    <property type="match status" value="1"/>
</dbReference>
<dbReference type="CDD" id="cd00082">
    <property type="entry name" value="HisKA"/>
    <property type="match status" value="1"/>
</dbReference>
<evidence type="ECO:0000256" key="1">
    <source>
        <dbReference type="ARBA" id="ARBA00022553"/>
    </source>
</evidence>
<dbReference type="PROSITE" id="PS50112">
    <property type="entry name" value="PAS"/>
    <property type="match status" value="1"/>
</dbReference>
<dbReference type="AlphaFoldDB" id="A0A644XT02"/>
<keyword evidence="5" id="KW-0067">ATP-binding</keyword>
<keyword evidence="4 10" id="KW-0418">Kinase</keyword>
<comment type="caution">
    <text evidence="10">The sequence shown here is derived from an EMBL/GenBank/DDBJ whole genome shotgun (WGS) entry which is preliminary data.</text>
</comment>
<dbReference type="Pfam" id="PF08448">
    <property type="entry name" value="PAS_4"/>
    <property type="match status" value="1"/>
</dbReference>
<dbReference type="SMART" id="SM00091">
    <property type="entry name" value="PAS"/>
    <property type="match status" value="1"/>
</dbReference>
<sequence length="572" mass="64395">MSKNKLEAIFNGIASPVCLIDIDYTIQEANTAAVSFFGEPRELLIGSKCYRSFFDRSRPCTFCQGLDCLHTGVLQENETDVDDKVYSFQFHSVRSADKSKSVFIEIINDITEQKHMQEELVRTEKMAGIGTLAAGIAHELNNPLAGIVGTAEIMLSELEEANPHHEYVQDILSYSKTASDVIKELSIYSRKEEVKQKEPVELVRVLEFSLRLALRGVDSQNIRVERNYHALPTIEANEGELQQLFLNLIVNALQAMEGNGKLTLTCFEKDDFVQVKVGDTGCGIAEKYMSQIFTPFFTTKAPGSGTGLGLSNCYSIVDKMGGRIRVRSEEKIGSEFTTIFPLNEEGRESIHFTLVNDQNGMNDVFFIQRKVLVGEKGYLEESIHRKEDEKALHILAFKGLHPVGTVSLMTSERFWPLPISKYFDIKSVLKTRHCAEIIRLAVLPEMRNTSASIGLIILIFLLARATGVEELIIDVFADDTKTIKLYKKFGFVEVGSYCSPSPVTVLVLQSKSTLEKDRSQLRHFVKPLFSRLRPLFDFGDYTQAVHDEMDRILSADKITEVVEDVEEEIQVI</sequence>
<dbReference type="SUPFAM" id="SSF55785">
    <property type="entry name" value="PYP-like sensor domain (PAS domain)"/>
    <property type="match status" value="1"/>
</dbReference>
<dbReference type="SUPFAM" id="SSF55729">
    <property type="entry name" value="Acyl-CoA N-acyltransferases (Nat)"/>
    <property type="match status" value="1"/>
</dbReference>
<organism evidence="10">
    <name type="scientific">bioreactor metagenome</name>
    <dbReference type="NCBI Taxonomy" id="1076179"/>
    <lineage>
        <taxon>unclassified sequences</taxon>
        <taxon>metagenomes</taxon>
        <taxon>ecological metagenomes</taxon>
    </lineage>
</organism>
<feature type="domain" description="N-acetyltransferase" evidence="9">
    <location>
        <begin position="350"/>
        <end position="515"/>
    </location>
</feature>
<dbReference type="InterPro" id="IPR000014">
    <property type="entry name" value="PAS"/>
</dbReference>
<dbReference type="Gene3D" id="3.30.565.10">
    <property type="entry name" value="Histidine kinase-like ATPase, C-terminal domain"/>
    <property type="match status" value="1"/>
</dbReference>
<dbReference type="Gene3D" id="3.40.630.30">
    <property type="match status" value="1"/>
</dbReference>
<keyword evidence="2 10" id="KW-0808">Transferase</keyword>
<dbReference type="Pfam" id="PF00512">
    <property type="entry name" value="HisKA"/>
    <property type="match status" value="1"/>
</dbReference>
<dbReference type="EC" id="2.7.13.3" evidence="10"/>
<dbReference type="SUPFAM" id="SSF47384">
    <property type="entry name" value="Homodimeric domain of signal transducing histidine kinase"/>
    <property type="match status" value="1"/>
</dbReference>
<keyword evidence="3" id="KW-0547">Nucleotide-binding</keyword>
<dbReference type="InterPro" id="IPR054597">
    <property type="entry name" value="FeeM_cat"/>
</dbReference>
<feature type="domain" description="Histidine kinase" evidence="7">
    <location>
        <begin position="135"/>
        <end position="344"/>
    </location>
</feature>
<evidence type="ECO:0000256" key="2">
    <source>
        <dbReference type="ARBA" id="ARBA00022679"/>
    </source>
</evidence>
<keyword evidence="1" id="KW-0597">Phosphoprotein</keyword>
<dbReference type="InterPro" id="IPR035965">
    <property type="entry name" value="PAS-like_dom_sf"/>
</dbReference>
<gene>
    <name evidence="10" type="primary">rcsC_149</name>
    <name evidence="10" type="ORF">SDC9_63782</name>
</gene>